<dbReference type="AlphaFoldDB" id="A0A850EXK1"/>
<gene>
    <name evidence="1" type="ORF">HPT30_28035</name>
</gene>
<reference evidence="1" key="1">
    <citation type="submission" date="2020-06" db="EMBL/GenBank/DDBJ databases">
        <title>Paenibacillus sp. nov., isolated from soil.</title>
        <authorList>
            <person name="Seo Y.L."/>
        </authorList>
    </citation>
    <scope>NUCLEOTIDE SEQUENCE [LARGE SCALE GENOMIC DNA]</scope>
    <source>
        <strain evidence="1">JW14</strain>
    </source>
</reference>
<accession>A0A850EXK1</accession>
<evidence type="ECO:0000313" key="1">
    <source>
        <dbReference type="EMBL" id="NUU64207.1"/>
    </source>
</evidence>
<name>A0A850EXK1_9BACL</name>
<proteinExistence type="predicted"/>
<keyword evidence="2" id="KW-1185">Reference proteome</keyword>
<sequence>MRDKGTERWGTYEPFHIMLNDYRVADIVITNHARSRYLDRISEEAADPGQISAWLWQCLKQKRMRAYSGSEQSAYLIDDDVVIIAEFTALEGERTVSGHPLYIMNVISFLGALSKAPELRDLQQYYSWLRHSRRMQLARKSRKRK</sequence>
<evidence type="ECO:0000313" key="2">
    <source>
        <dbReference type="Proteomes" id="UP000564806"/>
    </source>
</evidence>
<dbReference type="EMBL" id="JABWCS010000221">
    <property type="protein sequence ID" value="NUU64207.1"/>
    <property type="molecule type" value="Genomic_DNA"/>
</dbReference>
<organism evidence="1 2">
    <name type="scientific">Paenibacillus agri</name>
    <dbReference type="NCBI Taxonomy" id="2744309"/>
    <lineage>
        <taxon>Bacteria</taxon>
        <taxon>Bacillati</taxon>
        <taxon>Bacillota</taxon>
        <taxon>Bacilli</taxon>
        <taxon>Bacillales</taxon>
        <taxon>Paenibacillaceae</taxon>
        <taxon>Paenibacillus</taxon>
    </lineage>
</organism>
<dbReference type="Proteomes" id="UP000564806">
    <property type="component" value="Unassembled WGS sequence"/>
</dbReference>
<comment type="caution">
    <text evidence="1">The sequence shown here is derived from an EMBL/GenBank/DDBJ whole genome shotgun (WGS) entry which is preliminary data.</text>
</comment>
<protein>
    <recommendedName>
        <fullName evidence="3">Periplasmic protein</fullName>
    </recommendedName>
</protein>
<dbReference type="RefSeq" id="WP_175374825.1">
    <property type="nucleotide sequence ID" value="NZ_JABWCS010000221.1"/>
</dbReference>
<evidence type="ECO:0008006" key="3">
    <source>
        <dbReference type="Google" id="ProtNLM"/>
    </source>
</evidence>